<dbReference type="STRING" id="1232683.ADIMK_3536"/>
<keyword evidence="7" id="KW-0378">Hydrolase</keyword>
<feature type="domain" description="Tryptophan synthase beta chain-like PALP" evidence="6">
    <location>
        <begin position="26"/>
        <end position="291"/>
    </location>
</feature>
<dbReference type="InterPro" id="IPR027278">
    <property type="entry name" value="ACCD_DCysDesulf"/>
</dbReference>
<keyword evidence="8" id="KW-1185">Reference proteome</keyword>
<dbReference type="PIRSF" id="PIRSF006278">
    <property type="entry name" value="ACCD_DCysDesulf"/>
    <property type="match status" value="1"/>
</dbReference>
<dbReference type="AlphaFoldDB" id="A0A081FV41"/>
<evidence type="ECO:0000313" key="7">
    <source>
        <dbReference type="EMBL" id="KEA62396.1"/>
    </source>
</evidence>
<dbReference type="SUPFAM" id="SSF53686">
    <property type="entry name" value="Tryptophan synthase beta subunit-like PLP-dependent enzymes"/>
    <property type="match status" value="1"/>
</dbReference>
<dbReference type="PATRIC" id="fig|1232683.4.peg.3480"/>
<comment type="similarity">
    <text evidence="2">Belongs to the ACC deaminase/D-cysteine desulfhydrase family.</text>
</comment>
<evidence type="ECO:0000256" key="1">
    <source>
        <dbReference type="ARBA" id="ARBA00001933"/>
    </source>
</evidence>
<reference evidence="7 8" key="1">
    <citation type="submission" date="2014-04" db="EMBL/GenBank/DDBJ databases">
        <title>Marinobacterium kochiensis sp. nov., isolated from sediment sample collected from Kochi backwaters in Kerala, India.</title>
        <authorList>
            <person name="Singh A."/>
            <person name="Pinnaka A.K."/>
        </authorList>
    </citation>
    <scope>NUCLEOTIDE SEQUENCE [LARGE SCALE GENOMIC DNA]</scope>
    <source>
        <strain evidence="7 8">AK27</strain>
    </source>
</reference>
<feature type="active site" description="Nucleophile" evidence="4">
    <location>
        <position position="67"/>
    </location>
</feature>
<dbReference type="GO" id="GO:0008660">
    <property type="term" value="F:1-aminocyclopropane-1-carboxylate deaminase activity"/>
    <property type="evidence" value="ECO:0007669"/>
    <property type="project" value="UniProtKB-EC"/>
</dbReference>
<comment type="caution">
    <text evidence="7">The sequence shown here is derived from an EMBL/GenBank/DDBJ whole genome shotgun (WGS) entry which is preliminary data.</text>
</comment>
<evidence type="ECO:0000256" key="2">
    <source>
        <dbReference type="ARBA" id="ARBA00008639"/>
    </source>
</evidence>
<organism evidence="7 8">
    <name type="scientific">Marinobacterium lacunae</name>
    <dbReference type="NCBI Taxonomy" id="1232683"/>
    <lineage>
        <taxon>Bacteria</taxon>
        <taxon>Pseudomonadati</taxon>
        <taxon>Pseudomonadota</taxon>
        <taxon>Gammaproteobacteria</taxon>
        <taxon>Oceanospirillales</taxon>
        <taxon>Oceanospirillaceae</taxon>
        <taxon>Marinobacterium</taxon>
    </lineage>
</organism>
<evidence type="ECO:0000256" key="3">
    <source>
        <dbReference type="ARBA" id="ARBA00022898"/>
    </source>
</evidence>
<dbReference type="EC" id="3.5.99.7" evidence="7"/>
<evidence type="ECO:0000313" key="8">
    <source>
        <dbReference type="Proteomes" id="UP000028252"/>
    </source>
</evidence>
<dbReference type="PANTHER" id="PTHR43780:SF2">
    <property type="entry name" value="1-AMINOCYCLOPROPANE-1-CARBOXYLATE DEAMINASE-RELATED"/>
    <property type="match status" value="1"/>
</dbReference>
<dbReference type="eggNOG" id="COG2515">
    <property type="taxonomic scope" value="Bacteria"/>
</dbReference>
<keyword evidence="3 5" id="KW-0663">Pyridoxal phosphate</keyword>
<dbReference type="GO" id="GO:0019148">
    <property type="term" value="F:D-cysteine desulfhydrase activity"/>
    <property type="evidence" value="ECO:0007669"/>
    <property type="project" value="TreeGrafter"/>
</dbReference>
<dbReference type="EMBL" id="JMQN01000050">
    <property type="protein sequence ID" value="KEA62396.1"/>
    <property type="molecule type" value="Genomic_DNA"/>
</dbReference>
<evidence type="ECO:0000259" key="6">
    <source>
        <dbReference type="Pfam" id="PF00291"/>
    </source>
</evidence>
<accession>A0A081FV41</accession>
<evidence type="ECO:0000256" key="5">
    <source>
        <dbReference type="PIRSR" id="PIRSR006278-2"/>
    </source>
</evidence>
<name>A0A081FV41_9GAMM</name>
<dbReference type="PANTHER" id="PTHR43780">
    <property type="entry name" value="1-AMINOCYCLOPROPANE-1-CARBOXYLATE DEAMINASE-RELATED"/>
    <property type="match status" value="1"/>
</dbReference>
<dbReference type="OrthoDB" id="9801249at2"/>
<feature type="modified residue" description="N6-(pyridoxal phosphate)lysine" evidence="5">
    <location>
        <position position="40"/>
    </location>
</feature>
<comment type="cofactor">
    <cofactor evidence="1">
        <name>pyridoxal 5'-phosphate</name>
        <dbReference type="ChEBI" id="CHEBI:597326"/>
    </cofactor>
</comment>
<evidence type="ECO:0000256" key="4">
    <source>
        <dbReference type="PIRSR" id="PIRSR006278-1"/>
    </source>
</evidence>
<proteinExistence type="inferred from homology"/>
<dbReference type="RefSeq" id="WP_156042987.1">
    <property type="nucleotide sequence ID" value="NZ_JMQN01000050.1"/>
</dbReference>
<sequence>MIPDGAQLVMPIKSRFYEANDIQVAMLRLDLLHPQISGNKWFKLLRLIQRLEAGERPRVLSFGGDWSNHLHALAYVGKRYGIETLALVRGHASQVPTAMLEDARRWGMSLVYIDRDRYRDRNQPEFRQTLGNAYPGWEVLPEGGSSADAVRGCRTLWQLLEGTGWSKPDFFACAMGTGGTVAGVIAGKPEQTQVIGVPVLNLGGEAEAMVGELLRQAEVVDPKGWLLDPDGAWGGYARLPDELSATLRSFEFLSGVPLDPVYTVKLVAAVNRRIARGHIVSGSRVLLMHSGGLQGRRGMLSRIENGSTAFVGPVLV</sequence>
<dbReference type="Pfam" id="PF00291">
    <property type="entry name" value="PALP"/>
    <property type="match status" value="1"/>
</dbReference>
<dbReference type="InterPro" id="IPR036052">
    <property type="entry name" value="TrpB-like_PALP_sf"/>
</dbReference>
<dbReference type="Gene3D" id="3.40.50.1100">
    <property type="match status" value="2"/>
</dbReference>
<gene>
    <name evidence="7" type="ORF">ADIMK_3536</name>
</gene>
<dbReference type="InterPro" id="IPR001926">
    <property type="entry name" value="TrpB-like_PALP"/>
</dbReference>
<dbReference type="Proteomes" id="UP000028252">
    <property type="component" value="Unassembled WGS sequence"/>
</dbReference>
<protein>
    <submittedName>
        <fullName evidence="7">1-aminocyclopropane-1-carboxylate deaminase</fullName>
        <ecNumber evidence="7">3.5.99.7</ecNumber>
    </submittedName>
</protein>